<dbReference type="OrthoDB" id="6585699at2759"/>
<evidence type="ECO:0000313" key="3">
    <source>
        <dbReference type="Proteomes" id="UP000214365"/>
    </source>
</evidence>
<dbReference type="GO" id="GO:0034080">
    <property type="term" value="P:CENP-A containing chromatin assembly"/>
    <property type="evidence" value="ECO:0007669"/>
    <property type="project" value="InterPro"/>
</dbReference>
<accession>A0A225ACG4</accession>
<dbReference type="AlphaFoldDB" id="A0A225ACG4"/>
<name>A0A225ACG4_TALAT</name>
<gene>
    <name evidence="2" type="ORF">UA08_05746</name>
</gene>
<dbReference type="Gene3D" id="3.10.20.720">
    <property type="match status" value="1"/>
</dbReference>
<feature type="region of interest" description="Disordered" evidence="1">
    <location>
        <begin position="331"/>
        <end position="394"/>
    </location>
</feature>
<dbReference type="Proteomes" id="UP000214365">
    <property type="component" value="Unassembled WGS sequence"/>
</dbReference>
<reference evidence="2 3" key="1">
    <citation type="submission" date="2015-06" db="EMBL/GenBank/DDBJ databases">
        <title>Talaromyces atroroseus IBT 11181 draft genome.</title>
        <authorList>
            <person name="Rasmussen K.B."/>
            <person name="Rasmussen S."/>
            <person name="Petersen B."/>
            <person name="Sicheritz-Ponten T."/>
            <person name="Mortensen U.H."/>
            <person name="Thrane U."/>
        </authorList>
    </citation>
    <scope>NUCLEOTIDE SEQUENCE [LARGE SCALE GENOMIC DNA]</scope>
    <source>
        <strain evidence="2 3">IBT 11181</strain>
    </source>
</reference>
<dbReference type="STRING" id="1441469.A0A225ACG4"/>
<keyword evidence="3" id="KW-1185">Reference proteome</keyword>
<evidence type="ECO:0000256" key="1">
    <source>
        <dbReference type="SAM" id="MobiDB-lite"/>
    </source>
</evidence>
<organism evidence="2 3">
    <name type="scientific">Talaromyces atroroseus</name>
    <dbReference type="NCBI Taxonomy" id="1441469"/>
    <lineage>
        <taxon>Eukaryota</taxon>
        <taxon>Fungi</taxon>
        <taxon>Dikarya</taxon>
        <taxon>Ascomycota</taxon>
        <taxon>Pezizomycotina</taxon>
        <taxon>Eurotiomycetes</taxon>
        <taxon>Eurotiomycetidae</taxon>
        <taxon>Eurotiales</taxon>
        <taxon>Trichocomaceae</taxon>
        <taxon>Talaromyces</taxon>
        <taxon>Talaromyces sect. Trachyspermi</taxon>
    </lineage>
</organism>
<evidence type="ECO:0000313" key="2">
    <source>
        <dbReference type="EMBL" id="OKL58821.1"/>
    </source>
</evidence>
<protein>
    <recommendedName>
        <fullName evidence="4">CHL4 family chromosome segregation protein</fullName>
    </recommendedName>
</protein>
<dbReference type="InterPro" id="IPR007902">
    <property type="entry name" value="Chl4/mis15/CENP-N"/>
</dbReference>
<dbReference type="GO" id="GO:0007059">
    <property type="term" value="P:chromosome segregation"/>
    <property type="evidence" value="ECO:0007669"/>
    <property type="project" value="InterPro"/>
</dbReference>
<dbReference type="Pfam" id="PF05238">
    <property type="entry name" value="CENP-N"/>
    <property type="match status" value="1"/>
</dbReference>
<dbReference type="GeneID" id="31005502"/>
<proteinExistence type="predicted"/>
<comment type="caution">
    <text evidence="2">The sequence shown here is derived from an EMBL/GenBank/DDBJ whole genome shotgun (WGS) entry which is preliminary data.</text>
</comment>
<dbReference type="EMBL" id="LFMY01000008">
    <property type="protein sequence ID" value="OKL58821.1"/>
    <property type="molecule type" value="Genomic_DNA"/>
</dbReference>
<sequence>MVKKKITRAPTTSSLPNNLRVPSNTTSLVRALGKLSRQSLLDLVFTWLSKNNVQLYPPFLARDLSNIASDHEESPYPAAESVEEVRGAYEELRQRKGGKREVVDRVLEGDWRHGITLGQLAMIDIRYLEDHPAAQKWTAFRLALTDRKQQSEENEESSTDLSASLPRLHAAMFLSNLHREISPLVKAHYHLARSKSLPLTFLRIFTTDSPYQHPQHGAGTYLDSARILYIAFPDSSPFIYTSLSASTGTKPGPATQTAAPLATDTRTLRAIVRDALPTALSKQHERYKLEATSLTAKNLDTMLALRGPGRTNMANGAFSIFADAVIEGTPIDPRQPATVSPEDFRATGTTNDDKENNSTSQYSAGQEDPKRKNRSHTHDDHSGRMATSPATKRRKVAVLSRFGTSGTPASLAVLNRLDIRLQDHLDDIHDKDLDNDDQDQHIQENSEYTMSLSFTGNNVIAGFRQLAELGVVDPERMPSWMTGEEGVSSAVIRRGRRPGTVATE</sequence>
<evidence type="ECO:0008006" key="4">
    <source>
        <dbReference type="Google" id="ProtNLM"/>
    </source>
</evidence>
<dbReference type="RefSeq" id="XP_020118942.1">
    <property type="nucleotide sequence ID" value="XM_020268049.1"/>
</dbReference>